<protein>
    <submittedName>
        <fullName evidence="4">Extracellular solute-binding protein</fullName>
    </submittedName>
</protein>
<keyword evidence="2" id="KW-0813">Transport</keyword>
<comment type="caution">
    <text evidence="4">The sequence shown here is derived from an EMBL/GenBank/DDBJ whole genome shotgun (WGS) entry which is preliminary data.</text>
</comment>
<dbReference type="Gene3D" id="3.40.190.10">
    <property type="entry name" value="Periplasmic binding protein-like II"/>
    <property type="match status" value="2"/>
</dbReference>
<evidence type="ECO:0000256" key="2">
    <source>
        <dbReference type="ARBA" id="ARBA00022448"/>
    </source>
</evidence>
<dbReference type="Proteomes" id="UP000650466">
    <property type="component" value="Unassembled WGS sequence"/>
</dbReference>
<proteinExistence type="inferred from homology"/>
<evidence type="ECO:0000313" key="4">
    <source>
        <dbReference type="EMBL" id="MBD0384496.1"/>
    </source>
</evidence>
<keyword evidence="5" id="KW-1185">Reference proteome</keyword>
<dbReference type="RefSeq" id="WP_188178269.1">
    <property type="nucleotide sequence ID" value="NZ_JACVVD010000020.1"/>
</dbReference>
<keyword evidence="3" id="KW-0732">Signal</keyword>
<dbReference type="PANTHER" id="PTHR30061">
    <property type="entry name" value="MALTOSE-BINDING PERIPLASMIC PROTEIN"/>
    <property type="match status" value="1"/>
</dbReference>
<dbReference type="GO" id="GO:0055052">
    <property type="term" value="C:ATP-binding cassette (ABC) transporter complex, substrate-binding subunit-containing"/>
    <property type="evidence" value="ECO:0007669"/>
    <property type="project" value="TreeGrafter"/>
</dbReference>
<evidence type="ECO:0000313" key="5">
    <source>
        <dbReference type="Proteomes" id="UP000650466"/>
    </source>
</evidence>
<comment type="similarity">
    <text evidence="1">Belongs to the bacterial solute-binding protein 1 family.</text>
</comment>
<evidence type="ECO:0000256" key="1">
    <source>
        <dbReference type="ARBA" id="ARBA00008520"/>
    </source>
</evidence>
<dbReference type="AlphaFoldDB" id="A0A926KWL7"/>
<dbReference type="Pfam" id="PF13416">
    <property type="entry name" value="SBP_bac_8"/>
    <property type="match status" value="1"/>
</dbReference>
<dbReference type="GO" id="GO:0015768">
    <property type="term" value="P:maltose transport"/>
    <property type="evidence" value="ECO:0007669"/>
    <property type="project" value="TreeGrafter"/>
</dbReference>
<sequence length="219" mass="23840">MGIWLYSAGGSILEMDSPQAIKALEFLTGLIQDGAMSKEVINWTQADVMKQFTAGKAAMIVNGPWQIPEIRSIAPDLKFELALIPRDQKFASVLGGENLAVIKGKKEDAAVQFLAYFANPGVMKPFSESFGNFPPRKDVAAYPSWTNDPHLRVFSKEMDYVHVRPPIPHWPGISNAISTALVKSLSHSSTPAESSAEAQIIIERLQKVNGDAPAVAHSP</sequence>
<reference evidence="4" key="1">
    <citation type="submission" date="2020-09" db="EMBL/GenBank/DDBJ databases">
        <title>Draft Genome Sequence of Paenibacillus sp. WST5.</title>
        <authorList>
            <person name="Bao Z."/>
        </authorList>
    </citation>
    <scope>NUCLEOTIDE SEQUENCE</scope>
    <source>
        <strain evidence="4">WST5</strain>
    </source>
</reference>
<dbReference type="GO" id="GO:1901982">
    <property type="term" value="F:maltose binding"/>
    <property type="evidence" value="ECO:0007669"/>
    <property type="project" value="TreeGrafter"/>
</dbReference>
<dbReference type="InterPro" id="IPR006059">
    <property type="entry name" value="SBP"/>
</dbReference>
<dbReference type="SUPFAM" id="SSF53850">
    <property type="entry name" value="Periplasmic binding protein-like II"/>
    <property type="match status" value="1"/>
</dbReference>
<dbReference type="EMBL" id="JACVVD010000020">
    <property type="protein sequence ID" value="MBD0384496.1"/>
    <property type="molecule type" value="Genomic_DNA"/>
</dbReference>
<name>A0A926KWL7_9BACL</name>
<dbReference type="GO" id="GO:0042956">
    <property type="term" value="P:maltodextrin transmembrane transport"/>
    <property type="evidence" value="ECO:0007669"/>
    <property type="project" value="TreeGrafter"/>
</dbReference>
<organism evidence="4 5">
    <name type="scientific">Paenibacillus sedimenti</name>
    <dbReference type="NCBI Taxonomy" id="2770274"/>
    <lineage>
        <taxon>Bacteria</taxon>
        <taxon>Bacillati</taxon>
        <taxon>Bacillota</taxon>
        <taxon>Bacilli</taxon>
        <taxon>Bacillales</taxon>
        <taxon>Paenibacillaceae</taxon>
        <taxon>Paenibacillus</taxon>
    </lineage>
</organism>
<gene>
    <name evidence="4" type="ORF">ICC18_31120</name>
</gene>
<accession>A0A926KWL7</accession>
<dbReference type="PANTHER" id="PTHR30061:SF50">
    <property type="entry name" value="MALTOSE_MALTODEXTRIN-BINDING PERIPLASMIC PROTEIN"/>
    <property type="match status" value="1"/>
</dbReference>
<evidence type="ECO:0000256" key="3">
    <source>
        <dbReference type="ARBA" id="ARBA00022729"/>
    </source>
</evidence>